<protein>
    <submittedName>
        <fullName evidence="1">Uncharacterized protein</fullName>
    </submittedName>
</protein>
<dbReference type="EMBL" id="KL367669">
    <property type="protein sequence ID" value="KFD60417.1"/>
    <property type="molecule type" value="Genomic_DNA"/>
</dbReference>
<reference evidence="1" key="1">
    <citation type="journal article" date="2014" name="Nat. Genet.">
        <title>Genome and transcriptome of the porcine whipworm Trichuris suis.</title>
        <authorList>
            <person name="Jex A.R."/>
            <person name="Nejsum P."/>
            <person name="Schwarz E.M."/>
            <person name="Hu L."/>
            <person name="Young N.D."/>
            <person name="Hall R.S."/>
            <person name="Korhonen P.K."/>
            <person name="Liao S."/>
            <person name="Thamsborg S."/>
            <person name="Xia J."/>
            <person name="Xu P."/>
            <person name="Wang S."/>
            <person name="Scheerlinck J.P."/>
            <person name="Hofmann A."/>
            <person name="Sternberg P.W."/>
            <person name="Wang J."/>
            <person name="Gasser R.B."/>
        </authorList>
    </citation>
    <scope>NUCLEOTIDE SEQUENCE [LARGE SCALE GENOMIC DNA]</scope>
    <source>
        <strain evidence="1">DCEP-RM93F</strain>
    </source>
</reference>
<dbReference type="Proteomes" id="UP000030758">
    <property type="component" value="Unassembled WGS sequence"/>
</dbReference>
<gene>
    <name evidence="1" type="ORF">M514_27410</name>
</gene>
<organism evidence="1">
    <name type="scientific">Trichuris suis</name>
    <name type="common">pig whipworm</name>
    <dbReference type="NCBI Taxonomy" id="68888"/>
    <lineage>
        <taxon>Eukaryota</taxon>
        <taxon>Metazoa</taxon>
        <taxon>Ecdysozoa</taxon>
        <taxon>Nematoda</taxon>
        <taxon>Enoplea</taxon>
        <taxon>Dorylaimia</taxon>
        <taxon>Trichinellida</taxon>
        <taxon>Trichuridae</taxon>
        <taxon>Trichuris</taxon>
    </lineage>
</organism>
<feature type="non-terminal residue" evidence="1">
    <location>
        <position position="57"/>
    </location>
</feature>
<proteinExistence type="predicted"/>
<sequence>MAHTLQFTLVGRFRILVDAFDKCAMTLLEGHTLHFIFDLFGISTFRDFLTLTQCFMY</sequence>
<accession>A0A085MT71</accession>
<dbReference type="AlphaFoldDB" id="A0A085MT71"/>
<evidence type="ECO:0000313" key="1">
    <source>
        <dbReference type="EMBL" id="KFD60417.1"/>
    </source>
</evidence>
<name>A0A085MT71_9BILA</name>